<dbReference type="OrthoDB" id="669963at2759"/>
<dbReference type="EMBL" id="JABCRI010000006">
    <property type="protein sequence ID" value="KAF8404332.1"/>
    <property type="molecule type" value="Genomic_DNA"/>
</dbReference>
<dbReference type="Proteomes" id="UP000655225">
    <property type="component" value="Unassembled WGS sequence"/>
</dbReference>
<proteinExistence type="predicted"/>
<reference evidence="1 2" key="1">
    <citation type="submission" date="2020-04" db="EMBL/GenBank/DDBJ databases">
        <title>Plant Genome Project.</title>
        <authorList>
            <person name="Zhang R.-G."/>
        </authorList>
    </citation>
    <scope>NUCLEOTIDE SEQUENCE [LARGE SCALE GENOMIC DNA]</scope>
    <source>
        <strain evidence="1">YNK0</strain>
        <tissue evidence="1">Leaf</tissue>
    </source>
</reference>
<evidence type="ECO:0000313" key="2">
    <source>
        <dbReference type="Proteomes" id="UP000655225"/>
    </source>
</evidence>
<gene>
    <name evidence="1" type="ORF">HHK36_009215</name>
</gene>
<comment type="caution">
    <text evidence="1">The sequence shown here is derived from an EMBL/GenBank/DDBJ whole genome shotgun (WGS) entry which is preliminary data.</text>
</comment>
<organism evidence="1 2">
    <name type="scientific">Tetracentron sinense</name>
    <name type="common">Spur-leaf</name>
    <dbReference type="NCBI Taxonomy" id="13715"/>
    <lineage>
        <taxon>Eukaryota</taxon>
        <taxon>Viridiplantae</taxon>
        <taxon>Streptophyta</taxon>
        <taxon>Embryophyta</taxon>
        <taxon>Tracheophyta</taxon>
        <taxon>Spermatophyta</taxon>
        <taxon>Magnoliopsida</taxon>
        <taxon>Trochodendrales</taxon>
        <taxon>Trochodendraceae</taxon>
        <taxon>Tetracentron</taxon>
    </lineage>
</organism>
<evidence type="ECO:0000313" key="1">
    <source>
        <dbReference type="EMBL" id="KAF8404332.1"/>
    </source>
</evidence>
<keyword evidence="2" id="KW-1185">Reference proteome</keyword>
<accession>A0A834ZKT7</accession>
<sequence length="99" mass="11298">MERRGQHEETIGLGRNSRLLAEIESIRHCAHHAPYRSVCAAYFNKRSPDFKHTDTCEGLWLDCSPAWVLPKLPPATKPKQDGVVGKRDTFLSYDFEEAI</sequence>
<protein>
    <submittedName>
        <fullName evidence="1">Uncharacterized protein</fullName>
    </submittedName>
</protein>
<name>A0A834ZKT7_TETSI</name>
<dbReference type="AlphaFoldDB" id="A0A834ZKT7"/>